<dbReference type="AlphaFoldDB" id="A0A6G1Q162"/>
<organism evidence="3 4">
    <name type="scientific">Channa argus</name>
    <name type="common">Northern snakehead</name>
    <name type="synonym">Ophicephalus argus</name>
    <dbReference type="NCBI Taxonomy" id="215402"/>
    <lineage>
        <taxon>Eukaryota</taxon>
        <taxon>Metazoa</taxon>
        <taxon>Chordata</taxon>
        <taxon>Craniata</taxon>
        <taxon>Vertebrata</taxon>
        <taxon>Euteleostomi</taxon>
        <taxon>Actinopterygii</taxon>
        <taxon>Neopterygii</taxon>
        <taxon>Teleostei</taxon>
        <taxon>Neoteleostei</taxon>
        <taxon>Acanthomorphata</taxon>
        <taxon>Anabantaria</taxon>
        <taxon>Anabantiformes</taxon>
        <taxon>Channoidei</taxon>
        <taxon>Channidae</taxon>
        <taxon>Channa</taxon>
    </lineage>
</organism>
<keyword evidence="1" id="KW-0325">Glycoprotein</keyword>
<evidence type="ECO:0000259" key="2">
    <source>
        <dbReference type="Pfam" id="PF01403"/>
    </source>
</evidence>
<protein>
    <submittedName>
        <fullName evidence="3">Plexin A3</fullName>
    </submittedName>
</protein>
<dbReference type="InterPro" id="IPR036352">
    <property type="entry name" value="Semap_dom_sf"/>
</dbReference>
<dbReference type="Proteomes" id="UP000503349">
    <property type="component" value="Chromosome 12"/>
</dbReference>
<keyword evidence="4" id="KW-1185">Reference proteome</keyword>
<gene>
    <name evidence="3" type="ORF">EXN66_Car012018</name>
</gene>
<reference evidence="3 4" key="1">
    <citation type="submission" date="2019-02" db="EMBL/GenBank/DDBJ databases">
        <title>Opniocepnalus argus genome.</title>
        <authorList>
            <person name="Zhou C."/>
            <person name="Xiao S."/>
        </authorList>
    </citation>
    <scope>NUCLEOTIDE SEQUENCE [LARGE SCALE GENOMIC DNA]</scope>
    <source>
        <strain evidence="3">OARG1902GOOAL</strain>
        <tissue evidence="3">Muscle</tissue>
    </source>
</reference>
<reference evidence="4" key="2">
    <citation type="submission" date="2019-02" db="EMBL/GenBank/DDBJ databases">
        <title>Opniocepnalus argus Var Kimnra genome.</title>
        <authorList>
            <person name="Zhou C."/>
            <person name="Xiao S."/>
        </authorList>
    </citation>
    <scope>NUCLEOTIDE SEQUENCE [LARGE SCALE GENOMIC DNA]</scope>
</reference>
<dbReference type="InterPro" id="IPR015943">
    <property type="entry name" value="WD40/YVTN_repeat-like_dom_sf"/>
</dbReference>
<dbReference type="Gene3D" id="2.130.10.10">
    <property type="entry name" value="YVTN repeat-like/Quinoprotein amine dehydrogenase"/>
    <property type="match status" value="1"/>
</dbReference>
<name>A0A6G1Q162_CHAAH</name>
<feature type="domain" description="Sema" evidence="2">
    <location>
        <begin position="11"/>
        <end position="83"/>
    </location>
</feature>
<dbReference type="EMBL" id="CM015723">
    <property type="protein sequence ID" value="KAF3696341.1"/>
    <property type="molecule type" value="Genomic_DNA"/>
</dbReference>
<dbReference type="GO" id="GO:0007399">
    <property type="term" value="P:nervous system development"/>
    <property type="evidence" value="ECO:0007669"/>
    <property type="project" value="UniProtKB-ARBA"/>
</dbReference>
<dbReference type="SUPFAM" id="SSF101912">
    <property type="entry name" value="Sema domain"/>
    <property type="match status" value="1"/>
</dbReference>
<evidence type="ECO:0000313" key="3">
    <source>
        <dbReference type="EMBL" id="KAF3696341.1"/>
    </source>
</evidence>
<proteinExistence type="predicted"/>
<evidence type="ECO:0000256" key="1">
    <source>
        <dbReference type="ARBA" id="ARBA00023180"/>
    </source>
</evidence>
<evidence type="ECO:0000313" key="4">
    <source>
        <dbReference type="Proteomes" id="UP000503349"/>
    </source>
</evidence>
<dbReference type="Pfam" id="PF01403">
    <property type="entry name" value="Sema"/>
    <property type="match status" value="1"/>
</dbReference>
<sequence length="134" mass="14680">MLDIVLFPLEQPKQIGDDFCGLVLNQPLGGLRVIEGNPLYEDRTEGMGAVAAYTYGEHTVVFVGTRSGQLKKCFVLISETSVFGRKLIFFGSCMELKGLNVNVVVAKALVDFKSINPLRSQRKNEADISAELAL</sequence>
<dbReference type="InterPro" id="IPR001627">
    <property type="entry name" value="Semap_dom"/>
</dbReference>
<accession>A0A6G1Q162</accession>